<keyword evidence="3" id="KW-1185">Reference proteome</keyword>
<accession>A0AAV2QLB9</accession>
<protein>
    <recommendedName>
        <fullName evidence="1">V(D)J recombination-activating protein 1 RNase H domain-containing protein</fullName>
    </recommendedName>
</protein>
<evidence type="ECO:0000259" key="1">
    <source>
        <dbReference type="Pfam" id="PF26100"/>
    </source>
</evidence>
<sequence length="141" mass="16102">ESDQDIYELIYSEPKSNSADKSRPITLIMGKEDSETLGEFIHVIQEEISNIQEDGLCIVIGDRVINLQIEIKITMTDGKTKTLMIGRGGAYCIVRDSSREDGNNAQDYSDGFPMQGIFIPELWNMFMFSRRKWENTLKNTL</sequence>
<dbReference type="Pfam" id="PF26100">
    <property type="entry name" value="RAG1_RNase_H"/>
    <property type="match status" value="1"/>
</dbReference>
<feature type="non-terminal residue" evidence="2">
    <location>
        <position position="1"/>
    </location>
</feature>
<name>A0AAV2QLB9_MEGNR</name>
<evidence type="ECO:0000313" key="2">
    <source>
        <dbReference type="EMBL" id="CAL4090779.1"/>
    </source>
</evidence>
<gene>
    <name evidence="2" type="ORF">MNOR_LOCUS14107</name>
</gene>
<dbReference type="Proteomes" id="UP001497623">
    <property type="component" value="Unassembled WGS sequence"/>
</dbReference>
<proteinExistence type="predicted"/>
<dbReference type="AlphaFoldDB" id="A0AAV2QLB9"/>
<comment type="caution">
    <text evidence="2">The sequence shown here is derived from an EMBL/GenBank/DDBJ whole genome shotgun (WGS) entry which is preliminary data.</text>
</comment>
<reference evidence="2 3" key="1">
    <citation type="submission" date="2024-05" db="EMBL/GenBank/DDBJ databases">
        <authorList>
            <person name="Wallberg A."/>
        </authorList>
    </citation>
    <scope>NUCLEOTIDE SEQUENCE [LARGE SCALE GENOMIC DNA]</scope>
</reference>
<dbReference type="EMBL" id="CAXKWB010008339">
    <property type="protein sequence ID" value="CAL4090779.1"/>
    <property type="molecule type" value="Genomic_DNA"/>
</dbReference>
<organism evidence="2 3">
    <name type="scientific">Meganyctiphanes norvegica</name>
    <name type="common">Northern krill</name>
    <name type="synonym">Thysanopoda norvegica</name>
    <dbReference type="NCBI Taxonomy" id="48144"/>
    <lineage>
        <taxon>Eukaryota</taxon>
        <taxon>Metazoa</taxon>
        <taxon>Ecdysozoa</taxon>
        <taxon>Arthropoda</taxon>
        <taxon>Crustacea</taxon>
        <taxon>Multicrustacea</taxon>
        <taxon>Malacostraca</taxon>
        <taxon>Eumalacostraca</taxon>
        <taxon>Eucarida</taxon>
        <taxon>Euphausiacea</taxon>
        <taxon>Euphausiidae</taxon>
        <taxon>Meganyctiphanes</taxon>
    </lineage>
</organism>
<evidence type="ECO:0000313" key="3">
    <source>
        <dbReference type="Proteomes" id="UP001497623"/>
    </source>
</evidence>
<dbReference type="InterPro" id="IPR058554">
    <property type="entry name" value="RAG1_RNase_H"/>
</dbReference>
<feature type="domain" description="V(D)J recombination-activating protein 1 RNase H" evidence="1">
    <location>
        <begin position="7"/>
        <end position="86"/>
    </location>
</feature>